<evidence type="ECO:0000313" key="3">
    <source>
        <dbReference type="Proteomes" id="UP001054821"/>
    </source>
</evidence>
<accession>A0AAD4VR75</accession>
<dbReference type="AlphaFoldDB" id="A0AAD4VR75"/>
<proteinExistence type="predicted"/>
<feature type="region of interest" description="Disordered" evidence="1">
    <location>
        <begin position="1"/>
        <end position="34"/>
    </location>
</feature>
<dbReference type="Proteomes" id="UP001054821">
    <property type="component" value="Chromosome 5"/>
</dbReference>
<gene>
    <name evidence="2" type="ORF">L3X38_029232</name>
</gene>
<evidence type="ECO:0000313" key="2">
    <source>
        <dbReference type="EMBL" id="KAI5329835.1"/>
    </source>
</evidence>
<organism evidence="2 3">
    <name type="scientific">Prunus dulcis</name>
    <name type="common">Almond</name>
    <name type="synonym">Amygdalus dulcis</name>
    <dbReference type="NCBI Taxonomy" id="3755"/>
    <lineage>
        <taxon>Eukaryota</taxon>
        <taxon>Viridiplantae</taxon>
        <taxon>Streptophyta</taxon>
        <taxon>Embryophyta</taxon>
        <taxon>Tracheophyta</taxon>
        <taxon>Spermatophyta</taxon>
        <taxon>Magnoliopsida</taxon>
        <taxon>eudicotyledons</taxon>
        <taxon>Gunneridae</taxon>
        <taxon>Pentapetalae</taxon>
        <taxon>rosids</taxon>
        <taxon>fabids</taxon>
        <taxon>Rosales</taxon>
        <taxon>Rosaceae</taxon>
        <taxon>Amygdaloideae</taxon>
        <taxon>Amygdaleae</taxon>
        <taxon>Prunus</taxon>
    </lineage>
</organism>
<name>A0AAD4VR75_PRUDU</name>
<evidence type="ECO:0000256" key="1">
    <source>
        <dbReference type="SAM" id="MobiDB-lite"/>
    </source>
</evidence>
<reference evidence="2 3" key="1">
    <citation type="journal article" date="2022" name="G3 (Bethesda)">
        <title>Whole-genome sequence and methylome profiling of the almond [Prunus dulcis (Mill.) D.A. Webb] cultivar 'Nonpareil'.</title>
        <authorList>
            <person name="D'Amico-Willman K.M."/>
            <person name="Ouma W.Z."/>
            <person name="Meulia T."/>
            <person name="Sideli G.M."/>
            <person name="Gradziel T.M."/>
            <person name="Fresnedo-Ramirez J."/>
        </authorList>
    </citation>
    <scope>NUCLEOTIDE SEQUENCE [LARGE SCALE GENOMIC DNA]</scope>
    <source>
        <strain evidence="2">Clone GOH B32 T37-40</strain>
    </source>
</reference>
<protein>
    <submittedName>
        <fullName evidence="2">Uncharacterized protein</fullName>
    </submittedName>
</protein>
<sequence length="176" mass="19657">MSTAAPNLGKRPPWQPIPAPASNNGPGQMVVPPSWASPRANPAWAVALGLLTKLHHRHHHHHHHIITSSSSHHHHHHHHHHHALFIHRPSSMQSQSADGDLCPLWHDMIGPARHGPLTDGSRRRIETSKEKERFMRSDQLLERGIVRFSTGINLADSLEFGNHPCLCLLEGSGSDY</sequence>
<keyword evidence="3" id="KW-1185">Reference proteome</keyword>
<dbReference type="EMBL" id="JAJFAZ020000005">
    <property type="protein sequence ID" value="KAI5329835.1"/>
    <property type="molecule type" value="Genomic_DNA"/>
</dbReference>
<comment type="caution">
    <text evidence="2">The sequence shown here is derived from an EMBL/GenBank/DDBJ whole genome shotgun (WGS) entry which is preliminary data.</text>
</comment>